<reference evidence="2" key="1">
    <citation type="journal article" date="2024" name="Front. Bioeng. Biotechnol.">
        <title>Genome-scale model development and genomic sequencing of the oleaginous clade Lipomyces.</title>
        <authorList>
            <person name="Czajka J.J."/>
            <person name="Han Y."/>
            <person name="Kim J."/>
            <person name="Mondo S.J."/>
            <person name="Hofstad B.A."/>
            <person name="Robles A."/>
            <person name="Haridas S."/>
            <person name="Riley R."/>
            <person name="LaButti K."/>
            <person name="Pangilinan J."/>
            <person name="Andreopoulos W."/>
            <person name="Lipzen A."/>
            <person name="Yan J."/>
            <person name="Wang M."/>
            <person name="Ng V."/>
            <person name="Grigoriev I.V."/>
            <person name="Spatafora J.W."/>
            <person name="Magnuson J.K."/>
            <person name="Baker S.E."/>
            <person name="Pomraning K.R."/>
        </authorList>
    </citation>
    <scope>NUCLEOTIDE SEQUENCE [LARGE SCALE GENOMIC DNA]</scope>
    <source>
        <strain evidence="2">CBS 10300</strain>
    </source>
</reference>
<proteinExistence type="predicted"/>
<evidence type="ECO:0000313" key="2">
    <source>
        <dbReference type="Proteomes" id="UP001489719"/>
    </source>
</evidence>
<name>A0ACC3TNY4_9ASCO</name>
<accession>A0ACC3TNY4</accession>
<dbReference type="Proteomes" id="UP001489719">
    <property type="component" value="Unassembled WGS sequence"/>
</dbReference>
<protein>
    <submittedName>
        <fullName evidence="1">Uncharacterized protein</fullName>
    </submittedName>
</protein>
<gene>
    <name evidence="1" type="ORF">V1517DRAFT_275642</name>
</gene>
<comment type="caution">
    <text evidence="1">The sequence shown here is derived from an EMBL/GenBank/DDBJ whole genome shotgun (WGS) entry which is preliminary data.</text>
</comment>
<keyword evidence="2" id="KW-1185">Reference proteome</keyword>
<sequence length="857" mass="90912">MSSNKRVPYGGAIGMRSSSSMDFHSRNSSSVAAAAAAAVLPRSSSAVSLSSAAAAAALKRANSQNSPHSVMVVSKRAEQKASQGLERRSSMSERVLRSQSVGPERRRLRHSNGGTVPLTTNSSASTSSLPRTLRSSGGRQPSSSGYASSVRSYESDLNSISEDRTLDTSSILSSPKLVASTNIPPSISEEILPPPVKHEPLPRTFSPSKSAMKDTSRPSSVKSGQSDAEEMNNSSKKKHVRISFSGLTSTSPPAMPSFTTARGAIKIADDVGSNTNERSLKETDARCLSDVANGVDQKKAVEPAITASVIAAAQGINGKTTATVNLDEGMDSDSEGSVYEDASDIMDDISRDEFPNLLAVVNSVTEEDRQVNGVLPRNEIVDKLHTQPRPADANNAQSRTRAGSTPARKPVGSASTRPPARKRTPPPSADAEAESREKSQNPTLQHPIPRTAKPLNGILKTPSPDLSRRAGSDQQSSTRGKHQSLPNSYSGRPFLSLRSSSPPPPLPSFDSTAALNPTRTGIAGSSSSSGRNVVGGSQAKSGASGMKQSLRDAVASEDLSMRQRPETARSNLVSQSPTNHRVLRHNKPSHSATTTVPSTKPASSGIPFGELYRSNSASSFKREGGYESDSQAFGFKKFSGKASSERPQSSQVRNGRIAVLDRDSDDESPAYRRSSGFVSRPTAGVSSGRPNTSGFSDGFKSRLADSDSDDELPLAVPNRRRDFPSSHPFAYEPASSMDAGQGIRSYDDATVGVAISSDVPAAPASEPGSAAVPATVSRPTVLGKHRKLSQYQQHMLDKQQKKQEKKERLIREQEDHSYGANSISTSIGPIANINSVPMPQPRKKKFGGLRKLLGLSH</sequence>
<organism evidence="1 2">
    <name type="scientific">Lipomyces orientalis</name>
    <dbReference type="NCBI Taxonomy" id="1233043"/>
    <lineage>
        <taxon>Eukaryota</taxon>
        <taxon>Fungi</taxon>
        <taxon>Dikarya</taxon>
        <taxon>Ascomycota</taxon>
        <taxon>Saccharomycotina</taxon>
        <taxon>Lipomycetes</taxon>
        <taxon>Lipomycetales</taxon>
        <taxon>Lipomycetaceae</taxon>
        <taxon>Lipomyces</taxon>
    </lineage>
</organism>
<dbReference type="EMBL" id="MU970074">
    <property type="protein sequence ID" value="KAK9322601.1"/>
    <property type="molecule type" value="Genomic_DNA"/>
</dbReference>
<evidence type="ECO:0000313" key="1">
    <source>
        <dbReference type="EMBL" id="KAK9322601.1"/>
    </source>
</evidence>